<evidence type="ECO:0000256" key="9">
    <source>
        <dbReference type="ARBA" id="ARBA00023280"/>
    </source>
</evidence>
<sequence length="115" mass="13108">MWDPLLHPFPETVHGFRCMLAVKYLQLVESTYSPDTLGFDLIRDLITVIRCSNYVEATSKYCHFHALIEGTSETQLRQPVCEPCLCPHCPRHKGSGMDQQTYVPKASDVQNVQKP</sequence>
<evidence type="ECO:0000256" key="6">
    <source>
        <dbReference type="ARBA" id="ARBA00022581"/>
    </source>
</evidence>
<evidence type="ECO:0000256" key="5">
    <source>
        <dbReference type="ARBA" id="ARBA00022463"/>
    </source>
</evidence>
<dbReference type="GO" id="GO:0044220">
    <property type="term" value="C:host cell perinuclear region of cytoplasm"/>
    <property type="evidence" value="ECO:0007669"/>
    <property type="project" value="UniProtKB-SubCell"/>
</dbReference>
<dbReference type="GO" id="GO:0052170">
    <property type="term" value="P:symbiont-mediated suppression of host innate immune response"/>
    <property type="evidence" value="ECO:0007669"/>
    <property type="project" value="UniProtKB-KW"/>
</dbReference>
<keyword evidence="14" id="KW-1185">Reference proteome</keyword>
<dbReference type="EMBL" id="DQ641694">
    <property type="protein sequence ID" value="ABG26024.1"/>
    <property type="molecule type" value="Genomic_DNA"/>
</dbReference>
<proteinExistence type="inferred from homology"/>
<comment type="subcellular location">
    <subcellularLocation>
        <location evidence="2 10">Host cytoplasm</location>
        <location evidence="2 10">Host perinuclear region</location>
    </subcellularLocation>
</comment>
<evidence type="ECO:0000256" key="8">
    <source>
        <dbReference type="ARBA" id="ARBA00023200"/>
    </source>
</evidence>
<evidence type="ECO:0000256" key="11">
    <source>
        <dbReference type="SAM" id="MobiDB-lite"/>
    </source>
</evidence>
<dbReference type="Proteomes" id="UP000203274">
    <property type="component" value="Segment DNA A"/>
</dbReference>
<evidence type="ECO:0000259" key="12">
    <source>
        <dbReference type="Pfam" id="PF03716"/>
    </source>
</evidence>
<protein>
    <recommendedName>
        <fullName evidence="10">Protein V2</fullName>
    </recommendedName>
</protein>
<evidence type="ECO:0000313" key="14">
    <source>
        <dbReference type="Proteomes" id="UP000203274"/>
    </source>
</evidence>
<keyword evidence="8 10" id="KW-1035">Host cytoplasm</keyword>
<evidence type="ECO:0000256" key="3">
    <source>
        <dbReference type="ARBA" id="ARBA00009397"/>
    </source>
</evidence>
<dbReference type="Pfam" id="PF03716">
    <property type="entry name" value="WCCH"/>
    <property type="match status" value="1"/>
</dbReference>
<evidence type="ECO:0000256" key="4">
    <source>
        <dbReference type="ARBA" id="ARBA00011105"/>
    </source>
</evidence>
<evidence type="ECO:0000313" key="13">
    <source>
        <dbReference type="EMBL" id="ABG26024.1"/>
    </source>
</evidence>
<evidence type="ECO:0000256" key="1">
    <source>
        <dbReference type="ARBA" id="ARBA00003603"/>
    </source>
</evidence>
<dbReference type="InterPro" id="IPR005159">
    <property type="entry name" value="WCCH"/>
</dbReference>
<comment type="subunit">
    <text evidence="4 10">Interacts with host SGS3.</text>
</comment>
<comment type="function">
    <text evidence="1 10">Through its interaction with host SGS3, acts as a suppressor of RNA-mediated gene silencing, also known as post-transcriptional gene silencing (PTGS), a mechanism of plant viral defense that limits the accumulation of viral RNAs.</text>
</comment>
<dbReference type="InterPro" id="IPR002511">
    <property type="entry name" value="Gemini_V2"/>
</dbReference>
<name>A5H164_9GEMI</name>
<accession>A5H164</accession>
<keyword evidence="7" id="KW-1090">Inhibition of host innate immune response by virus</keyword>
<dbReference type="Pfam" id="PF01524">
    <property type="entry name" value="Gemini_V2"/>
    <property type="match status" value="1"/>
</dbReference>
<dbReference type="KEGG" id="vg:5220054"/>
<dbReference type="RefSeq" id="YP_001285760.1">
    <property type="nucleotide sequence ID" value="NC_009545.1"/>
</dbReference>
<dbReference type="GeneID" id="5220054"/>
<dbReference type="GO" id="GO:0060967">
    <property type="term" value="P:negative regulation of gene silencing by regulatory ncRNA"/>
    <property type="evidence" value="ECO:0007669"/>
    <property type="project" value="InterPro"/>
</dbReference>
<reference evidence="13 14" key="1">
    <citation type="journal article" date="2008" name="J. Gen. Virol.">
        <title>Molecular characterization of begomoviruses and DNA satellites from Vietnam: additional evidence that the New World geminiviruses were present in the Old World prior to continental separation.</title>
        <authorList>
            <person name="Ha C."/>
            <person name="Coombs S."/>
            <person name="Revill P."/>
            <person name="Harding R."/>
            <person name="Vu M."/>
            <person name="Dale J."/>
        </authorList>
    </citation>
    <scope>NUCLEOTIDE SEQUENCE [LARGE SCALE GENOMIC DNA]</scope>
</reference>
<keyword evidence="9" id="KW-0899">Viral immunoevasion</keyword>
<feature type="compositionally biased region" description="Polar residues" evidence="11">
    <location>
        <begin position="97"/>
        <end position="115"/>
    </location>
</feature>
<dbReference type="OrthoDB" id="14447at10239"/>
<evidence type="ECO:0000256" key="10">
    <source>
        <dbReference type="RuleBase" id="RU364051"/>
    </source>
</evidence>
<organism evidence="13 14">
    <name type="scientific">Spilanthes yellow vein virus</name>
    <dbReference type="NCBI Taxonomy" id="390439"/>
    <lineage>
        <taxon>Viruses</taxon>
        <taxon>Monodnaviria</taxon>
        <taxon>Shotokuvirae</taxon>
        <taxon>Cressdnaviricota</taxon>
        <taxon>Repensiviricetes</taxon>
        <taxon>Geplafuvirales</taxon>
        <taxon>Geminiviridae</taxon>
        <taxon>Begomovirus</taxon>
        <taxon>Begomovirus spilanthis</taxon>
    </lineage>
</organism>
<comment type="similarity">
    <text evidence="3 10">Belongs to the geminiviridae protein AV2/V2 family.</text>
</comment>
<gene>
    <name evidence="13" type="primary">AV2</name>
</gene>
<evidence type="ECO:0000256" key="2">
    <source>
        <dbReference type="ARBA" id="ARBA00004407"/>
    </source>
</evidence>
<evidence type="ECO:0000256" key="7">
    <source>
        <dbReference type="ARBA" id="ARBA00022632"/>
    </source>
</evidence>
<keyword evidence="5 10" id="KW-0941">Suppressor of RNA silencing</keyword>
<feature type="domain" description="WCCH motif" evidence="12">
    <location>
        <begin position="79"/>
        <end position="102"/>
    </location>
</feature>
<feature type="region of interest" description="Disordered" evidence="11">
    <location>
        <begin position="94"/>
        <end position="115"/>
    </location>
</feature>
<keyword evidence="6 10" id="KW-0945">Host-virus interaction</keyword>